<proteinExistence type="predicted"/>
<dbReference type="InterPro" id="IPR051796">
    <property type="entry name" value="ISF_SsuE-like"/>
</dbReference>
<keyword evidence="2" id="KW-0288">FMN</keyword>
<keyword evidence="1" id="KW-0285">Flavoprotein</keyword>
<keyword evidence="5" id="KW-1185">Reference proteome</keyword>
<sequence>MKKILALMGSPRINKNTDTLIDLMLKGAEDKGNEINKIYISKENISPCKGCNYCGTKGECVIKDDMVKIYDYFDNSDIFILASPLYFNTVNGITKNLIDRCQKYWAIKYQLGKNYKRNNNRIGIFLSVGGAKYSHEHFSATIPTIDLFFKALNADYIGNYFVSGTDDISIGERKDIREELYKIGFNIDKIGYFHFHR</sequence>
<gene>
    <name evidence="4" type="ORF">SAMN05216497_10313</name>
</gene>
<feature type="domain" description="NADPH-dependent FMN reductase-like" evidence="3">
    <location>
        <begin position="3"/>
        <end position="155"/>
    </location>
</feature>
<dbReference type="EMBL" id="FNGL01000003">
    <property type="protein sequence ID" value="SDK94849.1"/>
    <property type="molecule type" value="Genomic_DNA"/>
</dbReference>
<evidence type="ECO:0000313" key="5">
    <source>
        <dbReference type="Proteomes" id="UP000198811"/>
    </source>
</evidence>
<dbReference type="InterPro" id="IPR005025">
    <property type="entry name" value="FMN_Rdtase-like_dom"/>
</dbReference>
<evidence type="ECO:0000313" key="4">
    <source>
        <dbReference type="EMBL" id="SDK94849.1"/>
    </source>
</evidence>
<dbReference type="RefSeq" id="WP_089863717.1">
    <property type="nucleotide sequence ID" value="NZ_FNGL01000003.1"/>
</dbReference>
<dbReference type="Proteomes" id="UP000198811">
    <property type="component" value="Unassembled WGS sequence"/>
</dbReference>
<organism evidence="4 5">
    <name type="scientific">Clostridium cochlearium</name>
    <dbReference type="NCBI Taxonomy" id="1494"/>
    <lineage>
        <taxon>Bacteria</taxon>
        <taxon>Bacillati</taxon>
        <taxon>Bacillota</taxon>
        <taxon>Clostridia</taxon>
        <taxon>Eubacteriales</taxon>
        <taxon>Clostridiaceae</taxon>
        <taxon>Clostridium</taxon>
    </lineage>
</organism>
<comment type="caution">
    <text evidence="4">The sequence shown here is derived from an EMBL/GenBank/DDBJ whole genome shotgun (WGS) entry which is preliminary data.</text>
</comment>
<accession>A0ABY0QJ63</accession>
<dbReference type="Gene3D" id="3.40.50.360">
    <property type="match status" value="1"/>
</dbReference>
<dbReference type="InterPro" id="IPR029039">
    <property type="entry name" value="Flavoprotein-like_sf"/>
</dbReference>
<evidence type="ECO:0000259" key="3">
    <source>
        <dbReference type="Pfam" id="PF03358"/>
    </source>
</evidence>
<reference evidence="4 5" key="1">
    <citation type="submission" date="2016-10" db="EMBL/GenBank/DDBJ databases">
        <authorList>
            <person name="Varghese N."/>
            <person name="Submissions S."/>
        </authorList>
    </citation>
    <scope>NUCLEOTIDE SEQUENCE [LARGE SCALE GENOMIC DNA]</scope>
    <source>
        <strain evidence="4 5">NLAE-zl-C224</strain>
    </source>
</reference>
<protein>
    <submittedName>
        <fullName evidence="4">NADPH-dependent FMN reductase</fullName>
    </submittedName>
</protein>
<dbReference type="PANTHER" id="PTHR43278">
    <property type="entry name" value="NAD(P)H-DEPENDENT FMN-CONTAINING OXIDOREDUCTASE YWQN-RELATED"/>
    <property type="match status" value="1"/>
</dbReference>
<dbReference type="Pfam" id="PF03358">
    <property type="entry name" value="FMN_red"/>
    <property type="match status" value="1"/>
</dbReference>
<evidence type="ECO:0000256" key="1">
    <source>
        <dbReference type="ARBA" id="ARBA00022630"/>
    </source>
</evidence>
<name>A0ABY0QJ63_CLOCO</name>
<dbReference type="SUPFAM" id="SSF52218">
    <property type="entry name" value="Flavoproteins"/>
    <property type="match status" value="1"/>
</dbReference>
<evidence type="ECO:0000256" key="2">
    <source>
        <dbReference type="ARBA" id="ARBA00022643"/>
    </source>
</evidence>
<dbReference type="PANTHER" id="PTHR43278:SF2">
    <property type="entry name" value="IRON-SULFUR FLAVOPROTEIN"/>
    <property type="match status" value="1"/>
</dbReference>